<feature type="transmembrane region" description="Helical" evidence="1">
    <location>
        <begin position="7"/>
        <end position="26"/>
    </location>
</feature>
<keyword evidence="1" id="KW-0812">Transmembrane</keyword>
<dbReference type="RefSeq" id="WP_133712775.1">
    <property type="nucleotide sequence ID" value="NZ_SOAG01000016.1"/>
</dbReference>
<proteinExistence type="predicted"/>
<sequence length="202" mass="22918">MKKASVLMIIGSGLLFSLFFFPLWNIELGAPQYPVPLGMNIYIDGIKGVKEFDIQNIDGLNHYIGMKTIPKPEEMWEFTVFPIVIGLMATLGIAIGLGAFFEKIKPVFFLYWLLLMGTLGVLGMYDFNLWLLDYGRNLDPHAIMKMVDLNGNPLTYEPPLFGHRKILNFDAYSYPHIGAYLMALGMVFVFAAYLVGIKQYKK</sequence>
<dbReference type="EMBL" id="SOAG01000016">
    <property type="protein sequence ID" value="TDS57201.1"/>
    <property type="molecule type" value="Genomic_DNA"/>
</dbReference>
<dbReference type="Proteomes" id="UP000295215">
    <property type="component" value="Unassembled WGS sequence"/>
</dbReference>
<keyword evidence="1" id="KW-1133">Transmembrane helix</keyword>
<name>A0A4R7EVJ8_9FLAO</name>
<gene>
    <name evidence="2" type="ORF">C8P70_11613</name>
</gene>
<evidence type="ECO:0000313" key="3">
    <source>
        <dbReference type="Proteomes" id="UP000295215"/>
    </source>
</evidence>
<dbReference type="AlphaFoldDB" id="A0A4R7EVJ8"/>
<evidence type="ECO:0000313" key="2">
    <source>
        <dbReference type="EMBL" id="TDS57201.1"/>
    </source>
</evidence>
<comment type="caution">
    <text evidence="2">The sequence shown here is derived from an EMBL/GenBank/DDBJ whole genome shotgun (WGS) entry which is preliminary data.</text>
</comment>
<feature type="transmembrane region" description="Helical" evidence="1">
    <location>
        <begin position="108"/>
        <end position="125"/>
    </location>
</feature>
<accession>A0A4R7EVJ8</accession>
<keyword evidence="1" id="KW-0472">Membrane</keyword>
<feature type="transmembrane region" description="Helical" evidence="1">
    <location>
        <begin position="80"/>
        <end position="101"/>
    </location>
</feature>
<evidence type="ECO:0000256" key="1">
    <source>
        <dbReference type="SAM" id="Phobius"/>
    </source>
</evidence>
<keyword evidence="3" id="KW-1185">Reference proteome</keyword>
<organism evidence="2 3">
    <name type="scientific">Myroides indicus</name>
    <dbReference type="NCBI Taxonomy" id="1323422"/>
    <lineage>
        <taxon>Bacteria</taxon>
        <taxon>Pseudomonadati</taxon>
        <taxon>Bacteroidota</taxon>
        <taxon>Flavobacteriia</taxon>
        <taxon>Flavobacteriales</taxon>
        <taxon>Flavobacteriaceae</taxon>
        <taxon>Myroides</taxon>
    </lineage>
</organism>
<protein>
    <recommendedName>
        <fullName evidence="4">Copper chaperone NosL</fullName>
    </recommendedName>
</protein>
<dbReference type="OrthoDB" id="9809859at2"/>
<feature type="transmembrane region" description="Helical" evidence="1">
    <location>
        <begin position="177"/>
        <end position="196"/>
    </location>
</feature>
<evidence type="ECO:0008006" key="4">
    <source>
        <dbReference type="Google" id="ProtNLM"/>
    </source>
</evidence>
<reference evidence="2 3" key="1">
    <citation type="submission" date="2019-03" db="EMBL/GenBank/DDBJ databases">
        <title>Genomic Encyclopedia of Archaeal and Bacterial Type Strains, Phase II (KMG-II): from individual species to whole genera.</title>
        <authorList>
            <person name="Goeker M."/>
        </authorList>
    </citation>
    <scope>NUCLEOTIDE SEQUENCE [LARGE SCALE GENOMIC DNA]</scope>
    <source>
        <strain evidence="2 3">DSM 28213</strain>
    </source>
</reference>